<dbReference type="InterPro" id="IPR044980">
    <property type="entry name" value="NDUFB2_plant/fungi"/>
</dbReference>
<dbReference type="Proteomes" id="UP000053447">
    <property type="component" value="Unassembled WGS sequence"/>
</dbReference>
<dbReference type="GO" id="GO:0005743">
    <property type="term" value="C:mitochondrial inner membrane"/>
    <property type="evidence" value="ECO:0007669"/>
    <property type="project" value="InterPro"/>
</dbReference>
<keyword evidence="3" id="KW-1185">Reference proteome</keyword>
<keyword evidence="1" id="KW-0812">Transmembrane</keyword>
<dbReference type="EMBL" id="LFWA01000012">
    <property type="protein sequence ID" value="KTW28243.1"/>
    <property type="molecule type" value="Genomic_DNA"/>
</dbReference>
<feature type="transmembrane region" description="Helical" evidence="1">
    <location>
        <begin position="24"/>
        <end position="46"/>
    </location>
</feature>
<reference evidence="3" key="1">
    <citation type="journal article" date="2016" name="Nat. Commun.">
        <title>Genome analysis of three Pneumocystis species reveals adaptation mechanisms to life exclusively in mammalian hosts.</title>
        <authorList>
            <person name="Ma L."/>
            <person name="Chen Z."/>
            <person name="Huang D.W."/>
            <person name="Kutty G."/>
            <person name="Ishihara M."/>
            <person name="Wang H."/>
            <person name="Abouelleil A."/>
            <person name="Bishop L."/>
            <person name="Davey E."/>
            <person name="Deng R."/>
            <person name="Deng X."/>
            <person name="Fan L."/>
            <person name="Fantoni G."/>
            <person name="Fitzgerald M."/>
            <person name="Gogineni E."/>
            <person name="Goldberg J.M."/>
            <person name="Handley G."/>
            <person name="Hu X."/>
            <person name="Huber C."/>
            <person name="Jiao X."/>
            <person name="Jones K."/>
            <person name="Levin J.Z."/>
            <person name="Liu Y."/>
            <person name="Macdonald P."/>
            <person name="Melnikov A."/>
            <person name="Raley C."/>
            <person name="Sassi M."/>
            <person name="Sherman B.T."/>
            <person name="Song X."/>
            <person name="Sykes S."/>
            <person name="Tran B."/>
            <person name="Walsh L."/>
            <person name="Xia Y."/>
            <person name="Yang J."/>
            <person name="Young S."/>
            <person name="Zeng Q."/>
            <person name="Zheng X."/>
            <person name="Stephens R."/>
            <person name="Nusbaum C."/>
            <person name="Birren B.W."/>
            <person name="Azadi P."/>
            <person name="Lempicki R.A."/>
            <person name="Cuomo C.A."/>
            <person name="Kovacs J.A."/>
        </authorList>
    </citation>
    <scope>NUCLEOTIDE SEQUENCE [LARGE SCALE GENOMIC DNA]</scope>
    <source>
        <strain evidence="3">RU7</strain>
    </source>
</reference>
<evidence type="ECO:0000313" key="3">
    <source>
        <dbReference type="Proteomes" id="UP000053447"/>
    </source>
</evidence>
<keyword evidence="1" id="KW-1133">Transmembrane helix</keyword>
<dbReference type="GeneID" id="28941180"/>
<evidence type="ECO:0000313" key="2">
    <source>
        <dbReference type="EMBL" id="KTW28243.1"/>
    </source>
</evidence>
<dbReference type="AlphaFoldDB" id="A0A0W4ZIP0"/>
<accession>A0A0W4ZIP0</accession>
<proteinExistence type="predicted"/>
<gene>
    <name evidence="2" type="ORF">T551_02662</name>
</gene>
<sequence>MKTSSRAHFHPPAKVNILFETSKLIVKIHTVLSQILGASMWFFILYRMKQDGPVILGLKHPWEDHKSDEKH</sequence>
<dbReference type="STRING" id="1408657.A0A0W4ZIP0"/>
<dbReference type="RefSeq" id="XP_018228805.1">
    <property type="nucleotide sequence ID" value="XM_018374925.1"/>
</dbReference>
<dbReference type="PANTHER" id="PTHR36987">
    <property type="entry name" value="NADH DEHYDROGENASE [UBIQUINONE] 1 BETA SUBCOMPLEX SUBUNIT 2-LIKE"/>
    <property type="match status" value="1"/>
</dbReference>
<organism evidence="2 3">
    <name type="scientific">Pneumocystis jirovecii (strain RU7)</name>
    <name type="common">Human pneumocystis pneumonia agent</name>
    <dbReference type="NCBI Taxonomy" id="1408657"/>
    <lineage>
        <taxon>Eukaryota</taxon>
        <taxon>Fungi</taxon>
        <taxon>Dikarya</taxon>
        <taxon>Ascomycota</taxon>
        <taxon>Taphrinomycotina</taxon>
        <taxon>Pneumocystomycetes</taxon>
        <taxon>Pneumocystaceae</taxon>
        <taxon>Pneumocystis</taxon>
    </lineage>
</organism>
<evidence type="ECO:0000256" key="1">
    <source>
        <dbReference type="SAM" id="Phobius"/>
    </source>
</evidence>
<dbReference type="PANTHER" id="PTHR36987:SF1">
    <property type="entry name" value="NADH DEHYDROGENASE [UBIQUINONE] 1 BETA SUBCOMPLEX SUBUNIT 2"/>
    <property type="match status" value="1"/>
</dbReference>
<dbReference type="OrthoDB" id="531564at2759"/>
<dbReference type="VEuPathDB" id="FungiDB:T551_02662"/>
<comment type="caution">
    <text evidence="2">The sequence shown here is derived from an EMBL/GenBank/DDBJ whole genome shotgun (WGS) entry which is preliminary data.</text>
</comment>
<protein>
    <submittedName>
        <fullName evidence="2">Uncharacterized protein</fullName>
    </submittedName>
</protein>
<name>A0A0W4ZIP0_PNEJ7</name>
<dbReference type="GO" id="GO:0045271">
    <property type="term" value="C:respiratory chain complex I"/>
    <property type="evidence" value="ECO:0007669"/>
    <property type="project" value="InterPro"/>
</dbReference>
<keyword evidence="1" id="KW-0472">Membrane</keyword>